<evidence type="ECO:0000259" key="1">
    <source>
        <dbReference type="PROSITE" id="PS50125"/>
    </source>
</evidence>
<sequence length="386" mass="42034">MVNTQKISSTINWLISGAQPAKRIEEIVEECARRLISAGVPLDAFLVDGIFLNAHVRGIRTIWSKGGGVRVQTMSRDFMDEGGFVETTQYACITTQRLIRFRFDDDDPEVASEQRNGLMAQKFTDFVYLPLFNFDGTVSGCIEAGTKASGGFTSDQITALRRMQAPVARMKEYFTERRDKQITLATYIGEKASRKVLSGSIGLGDGEKISAVVFFADIAGFTKISNELAFEDVLKVLSRFFAAITSAVGGNNGEILKFIGDGVLAIFQTPDDLTAQEEAAGAALEALEAVSTALTADEQNPKIRFRASLHLGDLFFGNVGSGDRLDFTAIGPTVNLASRMLEEAAKRNASVVCSRAFKDVIPDTTGKMVECEFKGFSGEREMFILG</sequence>
<dbReference type="AlphaFoldDB" id="A0A6P0CHY3"/>
<dbReference type="PROSITE" id="PS50125">
    <property type="entry name" value="GUANYLATE_CYCLASE_2"/>
    <property type="match status" value="1"/>
</dbReference>
<protein>
    <recommendedName>
        <fullName evidence="1">Guanylate cyclase domain-containing protein</fullName>
    </recommendedName>
</protein>
<name>A0A6P0CHY3_9RHOB</name>
<evidence type="ECO:0000313" key="2">
    <source>
        <dbReference type="EMBL" id="NEK24706.1"/>
    </source>
</evidence>
<dbReference type="InterPro" id="IPR029787">
    <property type="entry name" value="Nucleotide_cyclase"/>
</dbReference>
<feature type="domain" description="Guanylate cyclase" evidence="1">
    <location>
        <begin position="212"/>
        <end position="341"/>
    </location>
</feature>
<dbReference type="Proteomes" id="UP000468591">
    <property type="component" value="Unassembled WGS sequence"/>
</dbReference>
<dbReference type="EMBL" id="JAABNT010000020">
    <property type="protein sequence ID" value="NEK24706.1"/>
    <property type="molecule type" value="Genomic_DNA"/>
</dbReference>
<dbReference type="InterPro" id="IPR050697">
    <property type="entry name" value="Adenylyl/Guanylyl_Cyclase_3/4"/>
</dbReference>
<accession>A0A6P0CHY3</accession>
<evidence type="ECO:0000313" key="3">
    <source>
        <dbReference type="Proteomes" id="UP000468591"/>
    </source>
</evidence>
<keyword evidence="3" id="KW-1185">Reference proteome</keyword>
<dbReference type="GO" id="GO:0035556">
    <property type="term" value="P:intracellular signal transduction"/>
    <property type="evidence" value="ECO:0007669"/>
    <property type="project" value="InterPro"/>
</dbReference>
<dbReference type="SUPFAM" id="SSF55073">
    <property type="entry name" value="Nucleotide cyclase"/>
    <property type="match status" value="1"/>
</dbReference>
<dbReference type="CDD" id="cd07302">
    <property type="entry name" value="CHD"/>
    <property type="match status" value="1"/>
</dbReference>
<dbReference type="SMART" id="SM00044">
    <property type="entry name" value="CYCc"/>
    <property type="match status" value="1"/>
</dbReference>
<proteinExistence type="predicted"/>
<dbReference type="RefSeq" id="WP_164355631.1">
    <property type="nucleotide sequence ID" value="NZ_JAABNT010000020.1"/>
</dbReference>
<dbReference type="GO" id="GO:0006171">
    <property type="term" value="P:cAMP biosynthetic process"/>
    <property type="evidence" value="ECO:0007669"/>
    <property type="project" value="TreeGrafter"/>
</dbReference>
<comment type="caution">
    <text evidence="2">The sequence shown here is derived from an EMBL/GenBank/DDBJ whole genome shotgun (WGS) entry which is preliminary data.</text>
</comment>
<organism evidence="2 3">
    <name type="scientific">Sulfitobacter sediminilitoris</name>
    <dbReference type="NCBI Taxonomy" id="2698830"/>
    <lineage>
        <taxon>Bacteria</taxon>
        <taxon>Pseudomonadati</taxon>
        <taxon>Pseudomonadota</taxon>
        <taxon>Alphaproteobacteria</taxon>
        <taxon>Rhodobacterales</taxon>
        <taxon>Roseobacteraceae</taxon>
        <taxon>Sulfitobacter</taxon>
    </lineage>
</organism>
<dbReference type="PANTHER" id="PTHR43081">
    <property type="entry name" value="ADENYLATE CYCLASE, TERMINAL-DIFFERENTIATION SPECIFIC-RELATED"/>
    <property type="match status" value="1"/>
</dbReference>
<gene>
    <name evidence="2" type="ORF">GV827_20225</name>
</gene>
<dbReference type="Pfam" id="PF00211">
    <property type="entry name" value="Guanylate_cyc"/>
    <property type="match status" value="1"/>
</dbReference>
<dbReference type="InterPro" id="IPR001054">
    <property type="entry name" value="A/G_cyclase"/>
</dbReference>
<dbReference type="GO" id="GO:0004016">
    <property type="term" value="F:adenylate cyclase activity"/>
    <property type="evidence" value="ECO:0007669"/>
    <property type="project" value="UniProtKB-ARBA"/>
</dbReference>
<dbReference type="PANTHER" id="PTHR43081:SF11">
    <property type="entry name" value="BLR2264 PROTEIN"/>
    <property type="match status" value="1"/>
</dbReference>
<reference evidence="2 3" key="1">
    <citation type="submission" date="2020-01" db="EMBL/GenBank/DDBJ databases">
        <title>Sulfitobacter sediminilitoris sp. nov., isolated from a tidal flat.</title>
        <authorList>
            <person name="Park S."/>
            <person name="Yoon J.-H."/>
        </authorList>
    </citation>
    <scope>NUCLEOTIDE SEQUENCE [LARGE SCALE GENOMIC DNA]</scope>
    <source>
        <strain evidence="2 3">JBTF-M27</strain>
    </source>
</reference>
<dbReference type="Gene3D" id="3.30.70.1230">
    <property type="entry name" value="Nucleotide cyclase"/>
    <property type="match status" value="1"/>
</dbReference>